<dbReference type="Gene3D" id="3.40.50.850">
    <property type="entry name" value="Isochorismatase-like"/>
    <property type="match status" value="1"/>
</dbReference>
<dbReference type="EMBL" id="QRDT01000011">
    <property type="protein sequence ID" value="RED33226.1"/>
    <property type="molecule type" value="Genomic_DNA"/>
</dbReference>
<dbReference type="OrthoDB" id="9789777at2"/>
<name>A0A336JP24_9BRAD</name>
<feature type="domain" description="Isochorismatase-like" evidence="1">
    <location>
        <begin position="13"/>
        <end position="163"/>
    </location>
</feature>
<sequence length="216" mass="24080">MSKLDMLTPENSAIALIDYQPAMYQGVQSHDRLVVFNNIQILAKAAKLFKIPTVLTTVAKDSFSGPFMPEVTELFPNLDIIDRTSMNSWLDPNFRKAVAATGRKKFVIAGLWTEACVMFPTLDMLKEGYEIYIPADACGDLSMEAHNRSMERAIQAGAVPITSCQYAFELQQDWARSETYEGMMDILRAHSPYGIQIRFSKWALGEHASEGGTKAA</sequence>
<dbReference type="SUPFAM" id="SSF52499">
    <property type="entry name" value="Isochorismatase-like hydrolases"/>
    <property type="match status" value="1"/>
</dbReference>
<dbReference type="PANTHER" id="PTHR43559">
    <property type="entry name" value="HYDROLASE YCAC-RELATED"/>
    <property type="match status" value="1"/>
</dbReference>
<dbReference type="CDD" id="cd01012">
    <property type="entry name" value="YcaC_related"/>
    <property type="match status" value="1"/>
</dbReference>
<evidence type="ECO:0000313" key="2">
    <source>
        <dbReference type="EMBL" id="RED33226.1"/>
    </source>
</evidence>
<dbReference type="InterPro" id="IPR000868">
    <property type="entry name" value="Isochorismatase-like_dom"/>
</dbReference>
<dbReference type="AlphaFoldDB" id="A0A336JP24"/>
<dbReference type="InterPro" id="IPR053152">
    <property type="entry name" value="Hydrolase_YcaC-like"/>
</dbReference>
<accession>A0A336JP24</accession>
<keyword evidence="5" id="KW-1185">Reference proteome</keyword>
<evidence type="ECO:0000259" key="1">
    <source>
        <dbReference type="Pfam" id="PF00857"/>
    </source>
</evidence>
<reference evidence="2 5" key="2">
    <citation type="submission" date="2018-07" db="EMBL/GenBank/DDBJ databases">
        <title>Genomic Encyclopedia of Archaeal and Bacterial Type Strains, Phase II (KMG-II): from individual species to whole genera.</title>
        <authorList>
            <person name="Goeker M."/>
        </authorList>
    </citation>
    <scope>NUCLEOTIDE SEQUENCE [LARGE SCALE GENOMIC DNA]</scope>
    <source>
        <strain evidence="2 5">JA575</strain>
    </source>
</reference>
<dbReference type="InterPro" id="IPR036380">
    <property type="entry name" value="Isochorismatase-like_sf"/>
</dbReference>
<evidence type="ECO:0000313" key="4">
    <source>
        <dbReference type="Proteomes" id="UP000252631"/>
    </source>
</evidence>
<dbReference type="EMBL" id="UFQQ01000011">
    <property type="protein sequence ID" value="SSW91302.1"/>
    <property type="molecule type" value="Genomic_DNA"/>
</dbReference>
<proteinExistence type="predicted"/>
<organism evidence="3 4">
    <name type="scientific">Rhodopseudomonas pentothenatexigens</name>
    <dbReference type="NCBI Taxonomy" id="999699"/>
    <lineage>
        <taxon>Bacteria</taxon>
        <taxon>Pseudomonadati</taxon>
        <taxon>Pseudomonadota</taxon>
        <taxon>Alphaproteobacteria</taxon>
        <taxon>Hyphomicrobiales</taxon>
        <taxon>Nitrobacteraceae</taxon>
        <taxon>Rhodopseudomonas</taxon>
    </lineage>
</organism>
<gene>
    <name evidence="2" type="ORF">BJ125_11163</name>
    <name evidence="3" type="ORF">SAMN05892882_11163</name>
</gene>
<evidence type="ECO:0000313" key="3">
    <source>
        <dbReference type="EMBL" id="SSW91302.1"/>
    </source>
</evidence>
<dbReference type="PANTHER" id="PTHR43559:SF1">
    <property type="entry name" value="HYDROLASE"/>
    <property type="match status" value="1"/>
</dbReference>
<dbReference type="RefSeq" id="WP_012495662.1">
    <property type="nucleotide sequence ID" value="NZ_QRDT01000011.1"/>
</dbReference>
<reference evidence="3 4" key="1">
    <citation type="submission" date="2017-08" db="EMBL/GenBank/DDBJ databases">
        <authorList>
            <person name="de Groot N.N."/>
        </authorList>
    </citation>
    <scope>NUCLEOTIDE SEQUENCE [LARGE SCALE GENOMIC DNA]</scope>
    <source>
        <strain evidence="3 4">JA575</strain>
    </source>
</reference>
<dbReference type="Pfam" id="PF00857">
    <property type="entry name" value="Isochorismatase"/>
    <property type="match status" value="1"/>
</dbReference>
<evidence type="ECO:0000313" key="5">
    <source>
        <dbReference type="Proteomes" id="UP000256343"/>
    </source>
</evidence>
<protein>
    <submittedName>
        <fullName evidence="3">Nicotinamidase-related amidase</fullName>
    </submittedName>
</protein>
<dbReference type="Proteomes" id="UP000252631">
    <property type="component" value="Unassembled WGS sequence"/>
</dbReference>
<dbReference type="Proteomes" id="UP000256343">
    <property type="component" value="Unassembled WGS sequence"/>
</dbReference>